<evidence type="ECO:0000313" key="1">
    <source>
        <dbReference type="EMBL" id="KAL0937705.1"/>
    </source>
</evidence>
<dbReference type="Proteomes" id="UP000805649">
    <property type="component" value="Unassembled WGS sequence"/>
</dbReference>
<evidence type="ECO:0000313" key="2">
    <source>
        <dbReference type="Proteomes" id="UP000805649"/>
    </source>
</evidence>
<sequence>MARTKSGSGQPTGPIGNRDIRSFFGGRSTAKETQNTVISSRATRSLGASSTSPSSIAVAESPSDGALAHTQVRDVKATRQPQGKRKRSFTVQDENSKPGTEDLEHSNVSSTPPPHFVLPASGFLNTSTSLSEINTTPTLPSSTRQLLLSTPGHKPSKEKIVNDDSADLFMSASGRTPASARKVRFNSAPSTPGHSSEPDTTPVRLLFTGEKKMFRESPSQAPARKLLSPSNLPCSRRNGPLRTPKRDQTGQTSGNDTPNSLSPLPDLPSSPSIPPSPSTAKKRTILTRDAVIKGSDEEEDDSFSDCSLPDLDMLGPRKPRADPCGTPQAKRRAIIVHKSPLTIQPKHKFDFKTLDAHSKRHDVMFDSPKRPKNVVIEDEMTVEVSPSKSRQKLIEIAGVKTEEDADKALRAMERTHTSSSKNRWYFFTKDADVSHTSIPFPKKRSKGPWSFLEKPGTRDRHIMSGMPTTLAASLELPDELYFWVLNMASVERLDGLREEYCRLAAANKRQVKRLITPERLLEIFRQLGAANHVGDETLQPVQEVRDMYVDRDWRPLQSCLHWLRNIAQHLEYDAVAYGVKMLLRMAADKVVLENADMLMAQQLALGALVNNVEGSVWDDFCTEVCSSLYHGFDKSSLRILPLTCMPVTSPKLHELRRRLAVAFFLRDAALSSRHPDNAMSLRLVIARMKDSDFQVNRKTDYADLKAQVLLLDMAVDDGSFVPDKDDREHEKNFNAEIDDLAKRLKAIWRGINDTGAANLTRTEAKSVLEWVGQRLAYSVRTRPPPTQSIFGDQGPSSAKKKRQQDFMQKFVHSRKAKQTPDDSKEEEASSDEDATFVTAIG</sequence>
<comment type="caution">
    <text evidence="1">The sequence shown here is derived from an EMBL/GenBank/DDBJ whole genome shotgun (WGS) entry which is preliminary data.</text>
</comment>
<dbReference type="EMBL" id="VUJX02000004">
    <property type="protein sequence ID" value="KAL0937705.1"/>
    <property type="molecule type" value="Genomic_DNA"/>
</dbReference>
<protein>
    <submittedName>
        <fullName evidence="1">Uncharacterized protein</fullName>
    </submittedName>
</protein>
<reference evidence="1 2" key="1">
    <citation type="journal article" date="2020" name="Phytopathology">
        <title>Genome Sequence Resources of Colletotrichum truncatum, C. plurivorum, C. musicola, and C. sojae: Four Species Pathogenic to Soybean (Glycine max).</title>
        <authorList>
            <person name="Rogerio F."/>
            <person name="Boufleur T.R."/>
            <person name="Ciampi-Guillardi M."/>
            <person name="Sukno S.A."/>
            <person name="Thon M.R."/>
            <person name="Massola Junior N.S."/>
            <person name="Baroncelli R."/>
        </authorList>
    </citation>
    <scope>NUCLEOTIDE SEQUENCE [LARGE SCALE GENOMIC DNA]</scope>
    <source>
        <strain evidence="1 2">CMES1059</strain>
    </source>
</reference>
<accession>A0ACC3Z0T7</accession>
<organism evidence="1 2">
    <name type="scientific">Colletotrichum truncatum</name>
    <name type="common">Anthracnose fungus</name>
    <name type="synonym">Colletotrichum capsici</name>
    <dbReference type="NCBI Taxonomy" id="5467"/>
    <lineage>
        <taxon>Eukaryota</taxon>
        <taxon>Fungi</taxon>
        <taxon>Dikarya</taxon>
        <taxon>Ascomycota</taxon>
        <taxon>Pezizomycotina</taxon>
        <taxon>Sordariomycetes</taxon>
        <taxon>Hypocreomycetidae</taxon>
        <taxon>Glomerellales</taxon>
        <taxon>Glomerellaceae</taxon>
        <taxon>Colletotrichum</taxon>
        <taxon>Colletotrichum truncatum species complex</taxon>
    </lineage>
</organism>
<gene>
    <name evidence="1" type="ORF">CTRU02_207436</name>
</gene>
<name>A0ACC3Z0T7_COLTU</name>
<keyword evidence="2" id="KW-1185">Reference proteome</keyword>
<proteinExistence type="predicted"/>